<proteinExistence type="predicted"/>
<keyword evidence="1" id="KW-0472">Membrane</keyword>
<name>A0A6P1DV22_9GAMM</name>
<accession>A0A6P1DV22</accession>
<evidence type="ECO:0000256" key="1">
    <source>
        <dbReference type="SAM" id="Phobius"/>
    </source>
</evidence>
<reference evidence="5" key="1">
    <citation type="journal article" date="2020" name="Microbiol. Resour. Announc.">
        <title>Draft Genome Sequences of Thiorhodococcus mannitoliphagus and Thiorhodococcus minor, Purple Sulfur Photosynthetic Bacteria in the Gammaproteobacterial Family Chromatiaceae.</title>
        <authorList>
            <person name="Aviles F.A."/>
            <person name="Meyer T.E."/>
            <person name="Kyndt J.A."/>
        </authorList>
    </citation>
    <scope>NUCLEOTIDE SEQUENCE [LARGE SCALE GENOMIC DNA]</scope>
    <source>
        <strain evidence="5">DSM 18266</strain>
    </source>
</reference>
<dbReference type="RefSeq" id="WP_164655046.1">
    <property type="nucleotide sequence ID" value="NZ_JAAIJR010000075.1"/>
</dbReference>
<keyword evidence="2" id="KW-0732">Signal</keyword>
<evidence type="ECO:0000259" key="3">
    <source>
        <dbReference type="Pfam" id="PF20597"/>
    </source>
</evidence>
<feature type="signal peptide" evidence="2">
    <location>
        <begin position="1"/>
        <end position="22"/>
    </location>
</feature>
<dbReference type="InterPro" id="IPR026588">
    <property type="entry name" value="Choice_anch_A"/>
</dbReference>
<dbReference type="AlphaFoldDB" id="A0A6P1DV22"/>
<sequence>MRLTKTLLTALLFGSAVNCAQAAFVGPASAYNAFVFGNFTSANSDTEGNLAAGGDVNLQNYSVASSISGSSARLVAGGTVTATNGGVGDGQNGTIYAGGATNLNSFTARGGVQSQKLVDFTAAESQYQRLSTSWGALAANGSTSVESGSLTLNGTDSSLSIFSVDGNDLTGTNSVFINAASGSTVLINITGSGQIFQNGQVTLAGVDAAHVIYNFSDATTLTLDGSKNPFGTVFAPFADVTGGNGALDGQLIAKSFDGNIELHDVSFEGNLPTAVPLPAAAWLFGSALGMIGGIARKRRSS</sequence>
<feature type="chain" id="PRO_5027116444" evidence="2">
    <location>
        <begin position="23"/>
        <end position="301"/>
    </location>
</feature>
<evidence type="ECO:0000256" key="2">
    <source>
        <dbReference type="SAM" id="SignalP"/>
    </source>
</evidence>
<feature type="transmembrane region" description="Helical" evidence="1">
    <location>
        <begin position="275"/>
        <end position="295"/>
    </location>
</feature>
<gene>
    <name evidence="4" type="ORF">G3480_16820</name>
</gene>
<organism evidence="4 5">
    <name type="scientific">Thiorhodococcus mannitoliphagus</name>
    <dbReference type="NCBI Taxonomy" id="329406"/>
    <lineage>
        <taxon>Bacteria</taxon>
        <taxon>Pseudomonadati</taxon>
        <taxon>Pseudomonadota</taxon>
        <taxon>Gammaproteobacteria</taxon>
        <taxon>Chromatiales</taxon>
        <taxon>Chromatiaceae</taxon>
        <taxon>Thiorhodococcus</taxon>
    </lineage>
</organism>
<evidence type="ECO:0000313" key="4">
    <source>
        <dbReference type="EMBL" id="NEX21948.1"/>
    </source>
</evidence>
<keyword evidence="1" id="KW-0812">Transmembrane</keyword>
<protein>
    <submittedName>
        <fullName evidence="4">Choice-of-anchor A family protein</fullName>
    </submittedName>
</protein>
<keyword evidence="1" id="KW-1133">Transmembrane helix</keyword>
<dbReference type="Pfam" id="PF20597">
    <property type="entry name" value="pAdhesive_15"/>
    <property type="match status" value="1"/>
</dbReference>
<reference evidence="4 5" key="2">
    <citation type="submission" date="2020-02" db="EMBL/GenBank/DDBJ databases">
        <title>Genome sequences of Thiorhodococcus mannitoliphagus and Thiorhodococcus minor, purple sulfur photosynthetic bacteria in the gammaproteobacterial family, Chromatiaceae.</title>
        <authorList>
            <person name="Aviles F.A."/>
            <person name="Meyer T.E."/>
            <person name="Kyndt J.A."/>
        </authorList>
    </citation>
    <scope>NUCLEOTIDE SEQUENCE [LARGE SCALE GENOMIC DNA]</scope>
    <source>
        <strain evidence="4 5">DSM 18266</strain>
    </source>
</reference>
<dbReference type="EMBL" id="JAAIJR010000075">
    <property type="protein sequence ID" value="NEX21948.1"/>
    <property type="molecule type" value="Genomic_DNA"/>
</dbReference>
<keyword evidence="5" id="KW-1185">Reference proteome</keyword>
<comment type="caution">
    <text evidence="4">The sequence shown here is derived from an EMBL/GenBank/DDBJ whole genome shotgun (WGS) entry which is preliminary data.</text>
</comment>
<evidence type="ECO:0000313" key="5">
    <source>
        <dbReference type="Proteomes" id="UP000471640"/>
    </source>
</evidence>
<feature type="domain" description="Choice-of-anchor A" evidence="3">
    <location>
        <begin position="25"/>
        <end position="263"/>
    </location>
</feature>
<dbReference type="Proteomes" id="UP000471640">
    <property type="component" value="Unassembled WGS sequence"/>
</dbReference>
<dbReference type="NCBIfam" id="TIGR04215">
    <property type="entry name" value="choice_anch_A"/>
    <property type="match status" value="1"/>
</dbReference>